<dbReference type="PROSITE" id="PS52019">
    <property type="entry name" value="PKS_MFAS_DH"/>
    <property type="match status" value="1"/>
</dbReference>
<dbReference type="Gene3D" id="3.30.70.3290">
    <property type="match status" value="1"/>
</dbReference>
<keyword evidence="2" id="KW-0597">Phosphoprotein</keyword>
<dbReference type="InterPro" id="IPR011032">
    <property type="entry name" value="GroES-like_sf"/>
</dbReference>
<dbReference type="Gene3D" id="3.10.129.110">
    <property type="entry name" value="Polyketide synthase dehydratase"/>
    <property type="match status" value="1"/>
</dbReference>
<dbReference type="Gene3D" id="3.40.47.10">
    <property type="match status" value="1"/>
</dbReference>
<dbReference type="CDD" id="cd05195">
    <property type="entry name" value="enoyl_red"/>
    <property type="match status" value="1"/>
</dbReference>
<evidence type="ECO:0000256" key="1">
    <source>
        <dbReference type="ARBA" id="ARBA00022450"/>
    </source>
</evidence>
<dbReference type="SMART" id="SM00823">
    <property type="entry name" value="PKS_PP"/>
    <property type="match status" value="1"/>
</dbReference>
<proteinExistence type="predicted"/>
<gene>
    <name evidence="11" type="ORF">AAL_07823</name>
</gene>
<dbReference type="InterPro" id="IPR014030">
    <property type="entry name" value="Ketoacyl_synth_N"/>
</dbReference>
<evidence type="ECO:0000256" key="2">
    <source>
        <dbReference type="ARBA" id="ARBA00022553"/>
    </source>
</evidence>
<comment type="caution">
    <text evidence="11">The sequence shown here is derived from an EMBL/GenBank/DDBJ whole genome shotgun (WGS) entry which is preliminary data.</text>
</comment>
<dbReference type="Pfam" id="PF02801">
    <property type="entry name" value="Ketoacyl-synt_C"/>
    <property type="match status" value="1"/>
</dbReference>
<dbReference type="GO" id="GO:0031177">
    <property type="term" value="F:phosphopantetheine binding"/>
    <property type="evidence" value="ECO:0007669"/>
    <property type="project" value="InterPro"/>
</dbReference>
<evidence type="ECO:0000256" key="7">
    <source>
        <dbReference type="SAM" id="MobiDB-lite"/>
    </source>
</evidence>
<dbReference type="SUPFAM" id="SSF55048">
    <property type="entry name" value="Probable ACP-binding domain of malonyl-CoA ACP transacylase"/>
    <property type="match status" value="1"/>
</dbReference>
<dbReference type="InterPro" id="IPR056501">
    <property type="entry name" value="NAD-bd_HRPKS_sdrA"/>
</dbReference>
<dbReference type="SMART" id="SM00825">
    <property type="entry name" value="PKS_KS"/>
    <property type="match status" value="1"/>
</dbReference>
<dbReference type="GO" id="GO:0016491">
    <property type="term" value="F:oxidoreductase activity"/>
    <property type="evidence" value="ECO:0007669"/>
    <property type="project" value="UniProtKB-KW"/>
</dbReference>
<dbReference type="Pfam" id="PF21089">
    <property type="entry name" value="PKS_DH_N"/>
    <property type="match status" value="1"/>
</dbReference>
<dbReference type="SMART" id="SM00827">
    <property type="entry name" value="PKS_AT"/>
    <property type="match status" value="1"/>
</dbReference>
<accession>A0A167WRB4</accession>
<evidence type="ECO:0000259" key="9">
    <source>
        <dbReference type="PROSITE" id="PS52004"/>
    </source>
</evidence>
<dbReference type="InterPro" id="IPR049900">
    <property type="entry name" value="PKS_mFAS_DH"/>
</dbReference>
<dbReference type="InterPro" id="IPR001227">
    <property type="entry name" value="Ac_transferase_dom_sf"/>
</dbReference>
<dbReference type="InterPro" id="IPR013968">
    <property type="entry name" value="PKS_KR"/>
</dbReference>
<feature type="region of interest" description="C-terminal hotdog fold" evidence="6">
    <location>
        <begin position="1080"/>
        <end position="1241"/>
    </location>
</feature>
<dbReference type="Pfam" id="PF00550">
    <property type="entry name" value="PP-binding"/>
    <property type="match status" value="1"/>
</dbReference>
<dbReference type="Pfam" id="PF14765">
    <property type="entry name" value="PS-DH"/>
    <property type="match status" value="1"/>
</dbReference>
<dbReference type="InterPro" id="IPR016035">
    <property type="entry name" value="Acyl_Trfase/lysoPLipase"/>
</dbReference>
<protein>
    <submittedName>
        <fullName evidence="11">Polyketide synthase</fullName>
    </submittedName>
</protein>
<dbReference type="InterPro" id="IPR020843">
    <property type="entry name" value="ER"/>
</dbReference>
<reference evidence="11 12" key="1">
    <citation type="journal article" date="2016" name="Genome Biol. Evol.">
        <title>Divergent and convergent evolution of fungal pathogenicity.</title>
        <authorList>
            <person name="Shang Y."/>
            <person name="Xiao G."/>
            <person name="Zheng P."/>
            <person name="Cen K."/>
            <person name="Zhan S."/>
            <person name="Wang C."/>
        </authorList>
    </citation>
    <scope>NUCLEOTIDE SEQUENCE [LARGE SCALE GENOMIC DNA]</scope>
    <source>
        <strain evidence="11 12">RCEF 2490</strain>
    </source>
</reference>
<dbReference type="InterPro" id="IPR018201">
    <property type="entry name" value="Ketoacyl_synth_AS"/>
</dbReference>
<evidence type="ECO:0000256" key="4">
    <source>
        <dbReference type="ARBA" id="ARBA00023002"/>
    </source>
</evidence>
<dbReference type="GO" id="GO:1901336">
    <property type="term" value="P:lactone biosynthetic process"/>
    <property type="evidence" value="ECO:0007669"/>
    <property type="project" value="UniProtKB-ARBA"/>
</dbReference>
<dbReference type="InterPro" id="IPR020841">
    <property type="entry name" value="PKS_Beta-ketoAc_synthase_dom"/>
</dbReference>
<dbReference type="Pfam" id="PF16197">
    <property type="entry name" value="KAsynt_C_assoc"/>
    <property type="match status" value="1"/>
</dbReference>
<dbReference type="InterPro" id="IPR032821">
    <property type="entry name" value="PKS_assoc"/>
</dbReference>
<dbReference type="InterPro" id="IPR050091">
    <property type="entry name" value="PKS_NRPS_Biosynth_Enz"/>
</dbReference>
<sequence length="2253" mass="243747">MASGGGKWTEPVAIVGMSCRASADVCSPDELWTLLSRSRDGSGPLPSNRFSTQAFHHPDPQKPGCFNSEGGYYMHDDFSKFDAPFFNITKQEAVAMDPQQRQLLQCTYHALESAGIPLGKIAGSNMGVFVAARASDYRIGTLRDLGQVPMFDATGNHQSIQSGRISHAFDLRGPCFSIDTACSSGLYALNAAVQSIRTGECNSAIVAGANLHLQPDDTVSMSMLGVFNKHGKTFAFDHRAKSGYARGEGIACLILKPLSQALKNNDNIRSLIVATGTNQDGKTVGLSTPNGDAQEQLIRDVYARANISTDDVGFVEAHGTGTKVGDPIEAGSIYRVFGGGKSKKAPLYVGSIKGNVGHLENVSGIISIIKATMILEKRLIVPNVNFEKANEKIPLDDWNIKVPTLLRPWPNGKRFVSVNSFGFGGSNAHAVLEAMPKAAVTSMFDKVGLLSSAKLVVLSGNDKEAANRVATQLGVYIEQNPEIFEKRILENIAYTLGERRTHLPWRLAFATGSCMDLATMLNGMQALPRRAATSPRLAFVFTGQGAQWPEMGKQLLDTYSVFSDTLHATSLHLRLLGANFDLVEELRKEKESSLVNSAHISQPICTAIQIGLTNLLSSWGIRPTSVIGHSSGEIGAAYAAGAVSMEDAMEAAYYRGQAASQMKTKSKGIRGAMLAIGDGPAEIKRMIKNLRLSNVNVACENSPKSVTASGDEAEIDVLATELEAKATFNRKLRVEVAYHSSHMMLVADEYMSSIRETKAKHTTGVNFYSSLIGAKLDDLASLGPSYWVDNLTKPVLFSTALKELYTQEKPDLILEVGPHSALEGPIKQILKGISDSAASGVKYVPTLTRNKNATISALQAAGDLFVGGYDINFEAVNQTAIGNQNPAVINDFKPYPFSEHKYWFESRIGKQHRLKPFPRHDLLGVLDDAYSDSEPSWRNNLSSDDIPWLKDHCMQSLVTFPLAGFLCIAVEAAKQRAQLRGITQEQIHGVRFREVQVTKAFIMDHGARYETHVTLKAYAEGTRSYSTDWDEFTVSSWAPSRGWLEHCRGLVRIAKPEVPNSVCCSSLPSSEERRVRMSDMLRGQVNITDFYRELSEKGAGYTSIFTLGSDSNLRVDDSRYAAGRIAVPDTVKVMPSNHETHSSLPAAFMDLFFQLTFAILGAGSGSLSSLYMPCAIKDMEVKMSTPNQPGQEVEVIACTKQETSAPGPIDFVIEAWKSTESDPIIKIDGFRMTPVRSDASEATSPRAMCYSVHWEPASSSNSKTLTASSDKGTAVINNESNRRTNGTNGRRNVNVNGCNGHMVNGQPLTNGVVHSPSIQHGPPDTKDVEVHSGWLDDNRIELIIGEDPDEYLLSALVDLIDLKTGSKPSVSTFASVEPSSSTRYICLAELEDSLLFEMAPQIFEKIKSLLLISTSMLWVTCGANRFAENPRLNIAQGLLRTIRSEMGKPAALVDLDPQSDIRAVDRAGLIVDAMKYSLKVSTDGSPVDYEFAEEAGELMVPRLLEQEETNVALYRDTQVSEPYLQLWEQPSRRLKIEVGTLGALDSLYWTDEGVQPLKEDEIEIKVIATGMNFKDVVIAMGQVASPYLGIECSGIVARVGDAVTSLKAGDRVCAMPHGAYSTFARCAATSAVLIPDGMTFEKAASIPVVFSTAYYGMVELSRLQPGEKVLIHAASGGVGQAAIQLAQVIGAEVYATVGSLEKKQLIMNAYGVPEDHIFYSRDTSFSALIKEATEGAGVDVVLNSLAGDLLRESWECLAPFGRFIEIGKRDITSNTRLEMSKFEYNCTFHSVDLTLVADKRPQVMHRVMTSVMDLLARRAVEPIGPITVVAISELEGALRKLQSGKTAGKVVVRHNAADEIKATHPTEKPLSVHKNATYIIIGGTGGVGRSIAKRFASRGAGHIVLLSRNGQMTPELADLTKTARALGSAVHVRACDVGSIDDVVYLLRELKKTLPPVRGIIHAAMVLKDMLFESMTFDDYQSVVRSKISGTWNFHTALGDTYLDFFVLLSSVAGIVGNRGQAAYAAANTFLDSFALYRRSKGMNAVSLDLTAVADIGYLAENSAKQEQVLRTLSGATIAGDEVLSLIDAAIDGQVGDSCEGQCVTGLDFGNASNMPFYASDAKFSYLRDAALAQQGEGAGASGNTALLSIAETLRQTTDKEAAIQVVAGGLREKLGSILMIPADVMEAKQATTSITAFGLDSLNAIELRNWIGKELQAHLQVLELLTSGGLNDLAGVVLSKTRIQGNWASASA</sequence>
<dbReference type="FunFam" id="3.40.50.720:FF:000209">
    <property type="entry name" value="Polyketide synthase Pks12"/>
    <property type="match status" value="1"/>
</dbReference>
<dbReference type="Proteomes" id="UP000078544">
    <property type="component" value="Unassembled WGS sequence"/>
</dbReference>
<dbReference type="InterPro" id="IPR020807">
    <property type="entry name" value="PKS_DH"/>
</dbReference>
<dbReference type="SUPFAM" id="SSF47336">
    <property type="entry name" value="ACP-like"/>
    <property type="match status" value="1"/>
</dbReference>
<dbReference type="InterPro" id="IPR006162">
    <property type="entry name" value="Ppantetheine_attach_site"/>
</dbReference>
<dbReference type="InterPro" id="IPR009081">
    <property type="entry name" value="PP-bd_ACP"/>
</dbReference>
<dbReference type="CDD" id="cd00833">
    <property type="entry name" value="PKS"/>
    <property type="match status" value="1"/>
</dbReference>
<feature type="domain" description="Carrier" evidence="8">
    <location>
        <begin position="2162"/>
        <end position="2242"/>
    </location>
</feature>
<keyword evidence="12" id="KW-1185">Reference proteome</keyword>
<dbReference type="InterPro" id="IPR016036">
    <property type="entry name" value="Malonyl_transacylase_ACP-bd"/>
</dbReference>
<evidence type="ECO:0000256" key="5">
    <source>
        <dbReference type="ARBA" id="ARBA00023268"/>
    </source>
</evidence>
<dbReference type="OrthoDB" id="329835at2759"/>
<dbReference type="STRING" id="1081109.A0A167WRB4"/>
<dbReference type="InterPro" id="IPR042104">
    <property type="entry name" value="PKS_dehydratase_sf"/>
</dbReference>
<dbReference type="InterPro" id="IPR036736">
    <property type="entry name" value="ACP-like_sf"/>
</dbReference>
<dbReference type="GO" id="GO:0006633">
    <property type="term" value="P:fatty acid biosynthetic process"/>
    <property type="evidence" value="ECO:0007669"/>
    <property type="project" value="InterPro"/>
</dbReference>
<dbReference type="SUPFAM" id="SSF52151">
    <property type="entry name" value="FabD/lysophospholipase-like"/>
    <property type="match status" value="1"/>
</dbReference>
<dbReference type="PROSITE" id="PS00012">
    <property type="entry name" value="PHOSPHOPANTETHEINE"/>
    <property type="match status" value="1"/>
</dbReference>
<dbReference type="Gene3D" id="3.40.366.10">
    <property type="entry name" value="Malonyl-Coenzyme A Acyl Carrier Protein, domain 2"/>
    <property type="match status" value="1"/>
</dbReference>
<dbReference type="InterPro" id="IPR016039">
    <property type="entry name" value="Thiolase-like"/>
</dbReference>
<feature type="domain" description="Ketosynthase family 3 (KS3)" evidence="9">
    <location>
        <begin position="9"/>
        <end position="434"/>
    </location>
</feature>
<dbReference type="InterPro" id="IPR020806">
    <property type="entry name" value="PKS_PP-bd"/>
</dbReference>
<dbReference type="GO" id="GO:0004312">
    <property type="term" value="F:fatty acid synthase activity"/>
    <property type="evidence" value="ECO:0007669"/>
    <property type="project" value="TreeGrafter"/>
</dbReference>
<dbReference type="Pfam" id="PF08659">
    <property type="entry name" value="KR"/>
    <property type="match status" value="1"/>
</dbReference>
<keyword evidence="3" id="KW-0808">Transferase</keyword>
<dbReference type="GO" id="GO:0030639">
    <property type="term" value="P:polyketide biosynthetic process"/>
    <property type="evidence" value="ECO:0007669"/>
    <property type="project" value="UniProtKB-ARBA"/>
</dbReference>
<dbReference type="Gene3D" id="3.40.50.720">
    <property type="entry name" value="NAD(P)-binding Rossmann-like Domain"/>
    <property type="match status" value="2"/>
</dbReference>
<evidence type="ECO:0000259" key="10">
    <source>
        <dbReference type="PROSITE" id="PS52019"/>
    </source>
</evidence>
<dbReference type="Pfam" id="PF00109">
    <property type="entry name" value="ketoacyl-synt"/>
    <property type="match status" value="1"/>
</dbReference>
<feature type="compositionally biased region" description="Low complexity" evidence="7">
    <location>
        <begin position="1258"/>
        <end position="1269"/>
    </location>
</feature>
<dbReference type="GO" id="GO:0004315">
    <property type="term" value="F:3-oxoacyl-[acyl-carrier-protein] synthase activity"/>
    <property type="evidence" value="ECO:0007669"/>
    <property type="project" value="InterPro"/>
</dbReference>
<dbReference type="EMBL" id="AZGY01000026">
    <property type="protein sequence ID" value="KZZ89175.1"/>
    <property type="molecule type" value="Genomic_DNA"/>
</dbReference>
<dbReference type="SUPFAM" id="SSF50129">
    <property type="entry name" value="GroES-like"/>
    <property type="match status" value="1"/>
</dbReference>
<evidence type="ECO:0000256" key="6">
    <source>
        <dbReference type="PROSITE-ProRule" id="PRU01363"/>
    </source>
</evidence>
<dbReference type="InterPro" id="IPR036291">
    <property type="entry name" value="NAD(P)-bd_dom_sf"/>
</dbReference>
<feature type="active site" description="Proton acceptor; for dehydratase activity" evidence="6">
    <location>
        <position position="952"/>
    </location>
</feature>
<dbReference type="Pfam" id="PF08240">
    <property type="entry name" value="ADH_N"/>
    <property type="match status" value="1"/>
</dbReference>
<dbReference type="SMART" id="SM00826">
    <property type="entry name" value="PKS_DH"/>
    <property type="match status" value="1"/>
</dbReference>
<dbReference type="InterPro" id="IPR057326">
    <property type="entry name" value="KR_dom"/>
</dbReference>
<dbReference type="PROSITE" id="PS52004">
    <property type="entry name" value="KS3_2"/>
    <property type="match status" value="1"/>
</dbReference>
<dbReference type="SMART" id="SM00822">
    <property type="entry name" value="PKS_KR"/>
    <property type="match status" value="1"/>
</dbReference>
<dbReference type="SMART" id="SM00829">
    <property type="entry name" value="PKS_ER"/>
    <property type="match status" value="1"/>
</dbReference>
<dbReference type="InterPro" id="IPR049551">
    <property type="entry name" value="PKS_DH_C"/>
</dbReference>
<feature type="active site" description="Proton donor; for dehydratase activity" evidence="6">
    <location>
        <position position="1150"/>
    </location>
</feature>
<feature type="region of interest" description="N-terminal hotdog fold" evidence="6">
    <location>
        <begin position="920"/>
        <end position="1058"/>
    </location>
</feature>
<evidence type="ECO:0000256" key="3">
    <source>
        <dbReference type="ARBA" id="ARBA00022679"/>
    </source>
</evidence>
<dbReference type="PANTHER" id="PTHR43775:SF13">
    <property type="entry name" value="POLYKETIDE SYNTHASE 1"/>
    <property type="match status" value="1"/>
</dbReference>
<dbReference type="PANTHER" id="PTHR43775">
    <property type="entry name" value="FATTY ACID SYNTHASE"/>
    <property type="match status" value="1"/>
</dbReference>
<name>A0A167WRB4_9HYPO</name>
<dbReference type="SUPFAM" id="SSF51735">
    <property type="entry name" value="NAD(P)-binding Rossmann-fold domains"/>
    <property type="match status" value="2"/>
</dbReference>
<keyword evidence="4" id="KW-0560">Oxidoreductase</keyword>
<dbReference type="Gene3D" id="3.90.180.10">
    <property type="entry name" value="Medium-chain alcohol dehydrogenases, catalytic domain"/>
    <property type="match status" value="1"/>
</dbReference>
<dbReference type="InterPro" id="IPR014043">
    <property type="entry name" value="Acyl_transferase_dom"/>
</dbReference>
<keyword evidence="5" id="KW-0511">Multifunctional enzyme</keyword>
<dbReference type="SUPFAM" id="SSF53901">
    <property type="entry name" value="Thiolase-like"/>
    <property type="match status" value="1"/>
</dbReference>
<feature type="region of interest" description="Disordered" evidence="7">
    <location>
        <begin position="1258"/>
        <end position="1292"/>
    </location>
</feature>
<evidence type="ECO:0000313" key="11">
    <source>
        <dbReference type="EMBL" id="KZZ89175.1"/>
    </source>
</evidence>
<feature type="domain" description="PKS/mFAS DH" evidence="10">
    <location>
        <begin position="920"/>
        <end position="1241"/>
    </location>
</feature>
<dbReference type="Pfam" id="PF23114">
    <property type="entry name" value="NAD-bd_HRPKS_sdrA"/>
    <property type="match status" value="1"/>
</dbReference>
<dbReference type="Pfam" id="PF00698">
    <property type="entry name" value="Acyl_transf_1"/>
    <property type="match status" value="1"/>
</dbReference>
<dbReference type="PROSITE" id="PS50075">
    <property type="entry name" value="CARRIER"/>
    <property type="match status" value="1"/>
</dbReference>
<dbReference type="InterPro" id="IPR014031">
    <property type="entry name" value="Ketoacyl_synth_C"/>
</dbReference>
<organism evidence="11 12">
    <name type="scientific">Moelleriella libera RCEF 2490</name>
    <dbReference type="NCBI Taxonomy" id="1081109"/>
    <lineage>
        <taxon>Eukaryota</taxon>
        <taxon>Fungi</taxon>
        <taxon>Dikarya</taxon>
        <taxon>Ascomycota</taxon>
        <taxon>Pezizomycotina</taxon>
        <taxon>Sordariomycetes</taxon>
        <taxon>Hypocreomycetidae</taxon>
        <taxon>Hypocreales</taxon>
        <taxon>Clavicipitaceae</taxon>
        <taxon>Moelleriella</taxon>
    </lineage>
</organism>
<dbReference type="InterPro" id="IPR049552">
    <property type="entry name" value="PKS_DH_N"/>
</dbReference>
<dbReference type="InterPro" id="IPR013154">
    <property type="entry name" value="ADH-like_N"/>
</dbReference>
<evidence type="ECO:0000259" key="8">
    <source>
        <dbReference type="PROSITE" id="PS50075"/>
    </source>
</evidence>
<evidence type="ECO:0000313" key="12">
    <source>
        <dbReference type="Proteomes" id="UP000078544"/>
    </source>
</evidence>
<dbReference type="Pfam" id="PF13602">
    <property type="entry name" value="ADH_zinc_N_2"/>
    <property type="match status" value="1"/>
</dbReference>
<feature type="compositionally biased region" description="Low complexity" evidence="7">
    <location>
        <begin position="1277"/>
        <end position="1292"/>
    </location>
</feature>
<dbReference type="PROSITE" id="PS00606">
    <property type="entry name" value="KS3_1"/>
    <property type="match status" value="1"/>
</dbReference>
<keyword evidence="1" id="KW-0596">Phosphopantetheine</keyword>
<feature type="region of interest" description="Disordered" evidence="7">
    <location>
        <begin position="41"/>
        <end position="61"/>
    </location>
</feature>